<organism evidence="1 2">
    <name type="scientific">Nonomuraea longispora</name>
    <dbReference type="NCBI Taxonomy" id="1848320"/>
    <lineage>
        <taxon>Bacteria</taxon>
        <taxon>Bacillati</taxon>
        <taxon>Actinomycetota</taxon>
        <taxon>Actinomycetes</taxon>
        <taxon>Streptosporangiales</taxon>
        <taxon>Streptosporangiaceae</taxon>
        <taxon>Nonomuraea</taxon>
    </lineage>
</organism>
<dbReference type="SUPFAM" id="SSF82607">
    <property type="entry name" value="YbaB-like"/>
    <property type="match status" value="1"/>
</dbReference>
<reference evidence="1 2" key="1">
    <citation type="submission" date="2019-02" db="EMBL/GenBank/DDBJ databases">
        <title>Draft genome sequences of novel Actinobacteria.</title>
        <authorList>
            <person name="Sahin N."/>
            <person name="Ay H."/>
            <person name="Saygin H."/>
        </authorList>
    </citation>
    <scope>NUCLEOTIDE SEQUENCE [LARGE SCALE GENOMIC DNA]</scope>
    <source>
        <strain evidence="1 2">KC201</strain>
    </source>
</reference>
<gene>
    <name evidence="1" type="ORF">E1267_03435</name>
</gene>
<comment type="caution">
    <text evidence="1">The sequence shown here is derived from an EMBL/GenBank/DDBJ whole genome shotgun (WGS) entry which is preliminary data.</text>
</comment>
<name>A0A4R4NN40_9ACTN</name>
<sequence length="174" mass="18451">MCRPVKSRGSVACAITVGLQLIQNGRTPMESPLGNFAHIDVEAFLRDSRKRVAGFEAAQKEVAAAVGRATAANGHIVVECTAQGGVTRLEIDPRAKRMSVKEMSAAILAALRDADADLQRQVSAIMGDSFGGMDPAMADPDTAAAKVAEAQQAFDGMMRDAMGELDRLRKKLGH</sequence>
<accession>A0A4R4NN40</accession>
<protein>
    <submittedName>
        <fullName evidence="1">YbaB/EbfC family DNA-binding protein</fullName>
    </submittedName>
</protein>
<dbReference type="InterPro" id="IPR004401">
    <property type="entry name" value="YbaB/EbfC"/>
</dbReference>
<dbReference type="GO" id="GO:0003677">
    <property type="term" value="F:DNA binding"/>
    <property type="evidence" value="ECO:0007669"/>
    <property type="project" value="UniProtKB-KW"/>
</dbReference>
<proteinExistence type="predicted"/>
<keyword evidence="1" id="KW-0238">DNA-binding</keyword>
<evidence type="ECO:0000313" key="1">
    <source>
        <dbReference type="EMBL" id="TDC10619.1"/>
    </source>
</evidence>
<dbReference type="AlphaFoldDB" id="A0A4R4NN40"/>
<keyword evidence="2" id="KW-1185">Reference proteome</keyword>
<dbReference type="Pfam" id="PF02575">
    <property type="entry name" value="YbaB_DNA_bd"/>
    <property type="match status" value="1"/>
</dbReference>
<dbReference type="Proteomes" id="UP000295157">
    <property type="component" value="Unassembled WGS sequence"/>
</dbReference>
<dbReference type="OrthoDB" id="3829223at2"/>
<evidence type="ECO:0000313" key="2">
    <source>
        <dbReference type="Proteomes" id="UP000295157"/>
    </source>
</evidence>
<dbReference type="Gene3D" id="3.30.1310.10">
    <property type="entry name" value="Nucleoid-associated protein YbaB-like domain"/>
    <property type="match status" value="1"/>
</dbReference>
<dbReference type="EMBL" id="SMJZ01000007">
    <property type="protein sequence ID" value="TDC10619.1"/>
    <property type="molecule type" value="Genomic_DNA"/>
</dbReference>
<dbReference type="InterPro" id="IPR036894">
    <property type="entry name" value="YbaB-like_sf"/>
</dbReference>